<dbReference type="Proteomes" id="UP000233748">
    <property type="component" value="Unassembled WGS sequence"/>
</dbReference>
<feature type="chain" id="PRO_5014606613" description="DUF4124 domain-containing protein" evidence="2">
    <location>
        <begin position="20"/>
        <end position="140"/>
    </location>
</feature>
<organism evidence="3 5">
    <name type="scientific">Xanthomonas prunicola</name>
    <dbReference type="NCBI Taxonomy" id="2053930"/>
    <lineage>
        <taxon>Bacteria</taxon>
        <taxon>Pseudomonadati</taxon>
        <taxon>Pseudomonadota</taxon>
        <taxon>Gammaproteobacteria</taxon>
        <taxon>Lysobacterales</taxon>
        <taxon>Lysobacteraceae</taxon>
        <taxon>Xanthomonas</taxon>
    </lineage>
</organism>
<reference evidence="5 6" key="1">
    <citation type="submission" date="2017-11" db="EMBL/GenBank/DDBJ databases">
        <title>Xanthomonas prunicola sp. nov., a novel pathogen that affects nectarine (Prunus persica var. nectarine) trees.</title>
        <authorList>
            <person name="Lopez M."/>
            <person name="Lopez-Soriano P."/>
            <person name="Garita-Cambronero J."/>
            <person name="Beltran C."/>
            <person name="Taghouti G."/>
            <person name="Portier P."/>
            <person name="Cubero J."/>
            <person name="Fischer-Le Saux M."/>
            <person name="Marco-Noales E."/>
        </authorList>
    </citation>
    <scope>NUCLEOTIDE SEQUENCE [LARGE SCALE GENOMIC DNA]</scope>
    <source>
        <strain evidence="3 5">CFBP8353</strain>
        <strain evidence="4 6">CFBP8354</strain>
    </source>
</reference>
<proteinExistence type="predicted"/>
<gene>
    <name evidence="3" type="ORF">XpruCFBP8353_12935</name>
    <name evidence="4" type="ORF">XpruCFBP8354_12940</name>
</gene>
<evidence type="ECO:0000313" key="3">
    <source>
        <dbReference type="EMBL" id="PKV12780.1"/>
    </source>
</evidence>
<feature type="coiled-coil region" evidence="1">
    <location>
        <begin position="82"/>
        <end position="109"/>
    </location>
</feature>
<dbReference type="AlphaFoldDB" id="A0A2N3RJW9"/>
<keyword evidence="6" id="KW-1185">Reference proteome</keyword>
<name>A0A2N3RJW9_9XANT</name>
<dbReference type="Proteomes" id="UP000233720">
    <property type="component" value="Unassembled WGS sequence"/>
</dbReference>
<comment type="caution">
    <text evidence="3">The sequence shown here is derived from an EMBL/GenBank/DDBJ whole genome shotgun (WGS) entry which is preliminary data.</text>
</comment>
<accession>A0A2N3RJW9</accession>
<evidence type="ECO:0000313" key="4">
    <source>
        <dbReference type="EMBL" id="PKV17062.1"/>
    </source>
</evidence>
<dbReference type="GeneID" id="93832038"/>
<sequence length="140" mass="15530">MKKITGLACVLLAGCATSAAPNFFNGNYYMAGDATCKQVRALSPTRVMCIDKKGNDTGYRDALTAEQLQMYHMQMQYQQAQAQLYSQELQRSNQALQNSTQQLLQQSQQYTAPQVTPITPPGGYQTRCLVNGIYVSCRSN</sequence>
<keyword evidence="1" id="KW-0175">Coiled coil</keyword>
<dbReference type="EMBL" id="PHKW01000003">
    <property type="protein sequence ID" value="PKV17062.1"/>
    <property type="molecule type" value="Genomic_DNA"/>
</dbReference>
<dbReference type="EMBL" id="PHKV01000003">
    <property type="protein sequence ID" value="PKV12780.1"/>
    <property type="molecule type" value="Genomic_DNA"/>
</dbReference>
<evidence type="ECO:0000313" key="5">
    <source>
        <dbReference type="Proteomes" id="UP000233720"/>
    </source>
</evidence>
<feature type="signal peptide" evidence="2">
    <location>
        <begin position="1"/>
        <end position="19"/>
    </location>
</feature>
<dbReference type="PROSITE" id="PS51257">
    <property type="entry name" value="PROKAR_LIPOPROTEIN"/>
    <property type="match status" value="1"/>
</dbReference>
<dbReference type="OrthoDB" id="6058962at2"/>
<evidence type="ECO:0000313" key="6">
    <source>
        <dbReference type="Proteomes" id="UP000233748"/>
    </source>
</evidence>
<evidence type="ECO:0008006" key="7">
    <source>
        <dbReference type="Google" id="ProtNLM"/>
    </source>
</evidence>
<evidence type="ECO:0000256" key="1">
    <source>
        <dbReference type="SAM" id="Coils"/>
    </source>
</evidence>
<evidence type="ECO:0000256" key="2">
    <source>
        <dbReference type="SAM" id="SignalP"/>
    </source>
</evidence>
<keyword evidence="2" id="KW-0732">Signal</keyword>
<protein>
    <recommendedName>
        <fullName evidence="7">DUF4124 domain-containing protein</fullName>
    </recommendedName>
</protein>
<dbReference type="RefSeq" id="WP_101363584.1">
    <property type="nucleotide sequence ID" value="NZ_PHKV01000003.1"/>
</dbReference>